<organism evidence="1 2">
    <name type="scientific">Rhizophagus irregularis</name>
    <dbReference type="NCBI Taxonomy" id="588596"/>
    <lineage>
        <taxon>Eukaryota</taxon>
        <taxon>Fungi</taxon>
        <taxon>Fungi incertae sedis</taxon>
        <taxon>Mucoromycota</taxon>
        <taxon>Glomeromycotina</taxon>
        <taxon>Glomeromycetes</taxon>
        <taxon>Glomerales</taxon>
        <taxon>Glomeraceae</taxon>
        <taxon>Rhizophagus</taxon>
    </lineage>
</organism>
<name>A0A2I1G1Q1_9GLOM</name>
<keyword evidence="2" id="KW-1185">Reference proteome</keyword>
<protein>
    <submittedName>
        <fullName evidence="1">Uncharacterized protein</fullName>
    </submittedName>
</protein>
<reference evidence="1 2" key="1">
    <citation type="submission" date="2015-10" db="EMBL/GenBank/DDBJ databases">
        <title>Genome analyses suggest a sexual origin of heterokaryosis in a supposedly ancient asexual fungus.</title>
        <authorList>
            <person name="Ropars J."/>
            <person name="Sedzielewska K."/>
            <person name="Noel J."/>
            <person name="Charron P."/>
            <person name="Farinelli L."/>
            <person name="Marton T."/>
            <person name="Kruger M."/>
            <person name="Pelin A."/>
            <person name="Brachmann A."/>
            <person name="Corradi N."/>
        </authorList>
    </citation>
    <scope>NUCLEOTIDE SEQUENCE [LARGE SCALE GENOMIC DNA]</scope>
    <source>
        <strain evidence="1 2">A4</strain>
    </source>
</reference>
<evidence type="ECO:0000313" key="1">
    <source>
        <dbReference type="EMBL" id="PKY40501.1"/>
    </source>
</evidence>
<dbReference type="EMBL" id="LLXI01000104">
    <property type="protein sequence ID" value="PKY40501.1"/>
    <property type="molecule type" value="Genomic_DNA"/>
</dbReference>
<gene>
    <name evidence="1" type="ORF">RhiirA4_453879</name>
</gene>
<dbReference type="AlphaFoldDB" id="A0A2I1G1Q1"/>
<evidence type="ECO:0000313" key="2">
    <source>
        <dbReference type="Proteomes" id="UP000234323"/>
    </source>
</evidence>
<comment type="caution">
    <text evidence="1">The sequence shown here is derived from an EMBL/GenBank/DDBJ whole genome shotgun (WGS) entry which is preliminary data.</text>
</comment>
<dbReference type="VEuPathDB" id="FungiDB:FUN_004398"/>
<dbReference type="VEuPathDB" id="FungiDB:RhiirA1_459782"/>
<sequence>MEKQDFKDSGFEIRTAVVFADFAKECKDKKLCSFSSYFNLDEVLAEYGVENLIILENLASTLMV</sequence>
<proteinExistence type="predicted"/>
<dbReference type="Proteomes" id="UP000234323">
    <property type="component" value="Unassembled WGS sequence"/>
</dbReference>
<accession>A0A2I1G1Q1</accession>